<keyword evidence="6 7" id="KW-0472">Membrane</keyword>
<keyword evidence="2 7" id="KW-0813">Transport</keyword>
<dbReference type="Pfam" id="PF00528">
    <property type="entry name" value="BPD_transp_1"/>
    <property type="match status" value="1"/>
</dbReference>
<dbReference type="CDD" id="cd06261">
    <property type="entry name" value="TM_PBP2"/>
    <property type="match status" value="1"/>
</dbReference>
<evidence type="ECO:0000256" key="7">
    <source>
        <dbReference type="RuleBase" id="RU363032"/>
    </source>
</evidence>
<feature type="transmembrane region" description="Helical" evidence="7">
    <location>
        <begin position="287"/>
        <end position="308"/>
    </location>
</feature>
<keyword evidence="5 7" id="KW-1133">Transmembrane helix</keyword>
<sequence>MPEPLQSKTPRRGQERYVAPPDETPLQATDSLDETAPPASLWGDAWRQLRTRPLFLISSALILLVITVAVAPGLFTDQGPRDCDLANTMQGPRAGHPLGFTQLGCDIYARVIYGARPSVLVGVLATLGTVLIGGTVGALAGFFGGRLDSLLSRVADIFFAIPLILGAIVLMQVSEGRTSLTVAMVLTVFGWPQVARIMRGAVLEVRQAEFITASRALGSSSMSTMLRHAIPNALSPVIVIATVSLGIYIATEATLSFLGIGLHPSIVSWGGDISAAQNQLRVAPQVLLYPAAALSLTVLSFIMLGDAVRDALDPKGRKR</sequence>
<dbReference type="PROSITE" id="PS50928">
    <property type="entry name" value="ABC_TM1"/>
    <property type="match status" value="1"/>
</dbReference>
<dbReference type="RefSeq" id="WP_104431157.1">
    <property type="nucleotide sequence ID" value="NZ_PTJD01000001.1"/>
</dbReference>
<evidence type="ECO:0000256" key="8">
    <source>
        <dbReference type="SAM" id="MobiDB-lite"/>
    </source>
</evidence>
<dbReference type="SUPFAM" id="SSF161098">
    <property type="entry name" value="MetI-like"/>
    <property type="match status" value="1"/>
</dbReference>
<feature type="region of interest" description="Disordered" evidence="8">
    <location>
        <begin position="1"/>
        <end position="36"/>
    </location>
</feature>
<dbReference type="InterPro" id="IPR050366">
    <property type="entry name" value="BP-dependent_transpt_permease"/>
</dbReference>
<dbReference type="InterPro" id="IPR000515">
    <property type="entry name" value="MetI-like"/>
</dbReference>
<keyword evidence="11" id="KW-1185">Reference proteome</keyword>
<feature type="transmembrane region" description="Helical" evidence="7">
    <location>
        <begin position="179"/>
        <end position="198"/>
    </location>
</feature>
<feature type="transmembrane region" description="Helical" evidence="7">
    <location>
        <begin position="154"/>
        <end position="173"/>
    </location>
</feature>
<dbReference type="GO" id="GO:0005886">
    <property type="term" value="C:plasma membrane"/>
    <property type="evidence" value="ECO:0007669"/>
    <property type="project" value="UniProtKB-SubCell"/>
</dbReference>
<comment type="similarity">
    <text evidence="7">Belongs to the binding-protein-dependent transport system permease family.</text>
</comment>
<dbReference type="GO" id="GO:0055085">
    <property type="term" value="P:transmembrane transport"/>
    <property type="evidence" value="ECO:0007669"/>
    <property type="project" value="InterPro"/>
</dbReference>
<evidence type="ECO:0000256" key="3">
    <source>
        <dbReference type="ARBA" id="ARBA00022475"/>
    </source>
</evidence>
<evidence type="ECO:0000313" key="11">
    <source>
        <dbReference type="Proteomes" id="UP000239485"/>
    </source>
</evidence>
<evidence type="ECO:0000256" key="5">
    <source>
        <dbReference type="ARBA" id="ARBA00022989"/>
    </source>
</evidence>
<dbReference type="PANTHER" id="PTHR43386:SF6">
    <property type="entry name" value="ABC TRANSPORTER PERMEASE PROTEIN"/>
    <property type="match status" value="1"/>
</dbReference>
<proteinExistence type="inferred from homology"/>
<comment type="caution">
    <text evidence="10">The sequence shown here is derived from an EMBL/GenBank/DDBJ whole genome shotgun (WGS) entry which is preliminary data.</text>
</comment>
<dbReference type="InterPro" id="IPR035906">
    <property type="entry name" value="MetI-like_sf"/>
</dbReference>
<organism evidence="10 11">
    <name type="scientific">Kineococcus xinjiangensis</name>
    <dbReference type="NCBI Taxonomy" id="512762"/>
    <lineage>
        <taxon>Bacteria</taxon>
        <taxon>Bacillati</taxon>
        <taxon>Actinomycetota</taxon>
        <taxon>Actinomycetes</taxon>
        <taxon>Kineosporiales</taxon>
        <taxon>Kineosporiaceae</taxon>
        <taxon>Kineococcus</taxon>
    </lineage>
</organism>
<evidence type="ECO:0000313" key="10">
    <source>
        <dbReference type="EMBL" id="PPK98823.1"/>
    </source>
</evidence>
<dbReference type="EMBL" id="PTJD01000001">
    <property type="protein sequence ID" value="PPK98823.1"/>
    <property type="molecule type" value="Genomic_DNA"/>
</dbReference>
<dbReference type="InterPro" id="IPR025966">
    <property type="entry name" value="OppC_N"/>
</dbReference>
<evidence type="ECO:0000256" key="4">
    <source>
        <dbReference type="ARBA" id="ARBA00022692"/>
    </source>
</evidence>
<keyword evidence="3" id="KW-1003">Cell membrane</keyword>
<gene>
    <name evidence="10" type="ORF">CLV92_101524</name>
</gene>
<evidence type="ECO:0000259" key="9">
    <source>
        <dbReference type="PROSITE" id="PS50928"/>
    </source>
</evidence>
<evidence type="ECO:0000256" key="2">
    <source>
        <dbReference type="ARBA" id="ARBA00022448"/>
    </source>
</evidence>
<feature type="transmembrane region" description="Helical" evidence="7">
    <location>
        <begin position="54"/>
        <end position="75"/>
    </location>
</feature>
<dbReference type="Gene3D" id="1.10.3720.10">
    <property type="entry name" value="MetI-like"/>
    <property type="match status" value="1"/>
</dbReference>
<comment type="subcellular location">
    <subcellularLocation>
        <location evidence="1 7">Cell membrane</location>
        <topology evidence="1 7">Multi-pass membrane protein</topology>
    </subcellularLocation>
</comment>
<protein>
    <submittedName>
        <fullName evidence="10">Oligopeptide transport system permease protein</fullName>
    </submittedName>
</protein>
<feature type="transmembrane region" description="Helical" evidence="7">
    <location>
        <begin position="119"/>
        <end position="142"/>
    </location>
</feature>
<reference evidence="10 11" key="1">
    <citation type="submission" date="2018-02" db="EMBL/GenBank/DDBJ databases">
        <title>Genomic Encyclopedia of Archaeal and Bacterial Type Strains, Phase II (KMG-II): from individual species to whole genera.</title>
        <authorList>
            <person name="Goeker M."/>
        </authorList>
    </citation>
    <scope>NUCLEOTIDE SEQUENCE [LARGE SCALE GENOMIC DNA]</scope>
    <source>
        <strain evidence="10 11">DSM 22857</strain>
    </source>
</reference>
<dbReference type="AlphaFoldDB" id="A0A2S6IWW8"/>
<dbReference type="Pfam" id="PF12911">
    <property type="entry name" value="OppC_N"/>
    <property type="match status" value="1"/>
</dbReference>
<keyword evidence="4 7" id="KW-0812">Transmembrane</keyword>
<dbReference type="OrthoDB" id="9812701at2"/>
<feature type="transmembrane region" description="Helical" evidence="7">
    <location>
        <begin position="229"/>
        <end position="250"/>
    </location>
</feature>
<accession>A0A2S6IWW8</accession>
<feature type="domain" description="ABC transmembrane type-1" evidence="9">
    <location>
        <begin position="115"/>
        <end position="305"/>
    </location>
</feature>
<name>A0A2S6IWW8_9ACTN</name>
<dbReference type="PANTHER" id="PTHR43386">
    <property type="entry name" value="OLIGOPEPTIDE TRANSPORT SYSTEM PERMEASE PROTEIN APPC"/>
    <property type="match status" value="1"/>
</dbReference>
<evidence type="ECO:0000256" key="1">
    <source>
        <dbReference type="ARBA" id="ARBA00004651"/>
    </source>
</evidence>
<evidence type="ECO:0000256" key="6">
    <source>
        <dbReference type="ARBA" id="ARBA00023136"/>
    </source>
</evidence>
<dbReference type="Proteomes" id="UP000239485">
    <property type="component" value="Unassembled WGS sequence"/>
</dbReference>